<comment type="caution">
    <text evidence="1">The sequence shown here is derived from an EMBL/GenBank/DDBJ whole genome shotgun (WGS) entry which is preliminary data.</text>
</comment>
<evidence type="ECO:0000313" key="1">
    <source>
        <dbReference type="EMBL" id="RSJ68465.1"/>
    </source>
</evidence>
<sequence>MKIEIRSLSFDKVKDKYDYLLKEIDKLPENDKEIILDFRFLRWAEPIAMIYFGYQFRKIIEGLEGIVVSIIEGTGKNSGYYGWAYLNILFHMLLKVKNTGHVQGNNTYIPITNINVKEEYGKSFLRGEYF</sequence>
<protein>
    <submittedName>
        <fullName evidence="1">Uncharacterized protein</fullName>
    </submittedName>
</protein>
<dbReference type="RefSeq" id="WP_084925401.1">
    <property type="nucleotide sequence ID" value="NZ_JAGXBX010000001.1"/>
</dbReference>
<gene>
    <name evidence="1" type="ORF">D8802_01330</name>
</gene>
<name>A0A428G117_STROR</name>
<accession>A0A428G117</accession>
<dbReference type="Proteomes" id="UP000280182">
    <property type="component" value="Unassembled WGS sequence"/>
</dbReference>
<proteinExistence type="predicted"/>
<dbReference type="AlphaFoldDB" id="A0A428G117"/>
<evidence type="ECO:0000313" key="2">
    <source>
        <dbReference type="Proteomes" id="UP000280182"/>
    </source>
</evidence>
<dbReference type="EMBL" id="RJPJ01000002">
    <property type="protein sequence ID" value="RSJ68465.1"/>
    <property type="molecule type" value="Genomic_DNA"/>
</dbReference>
<organism evidence="1 2">
    <name type="scientific">Streptococcus oralis</name>
    <dbReference type="NCBI Taxonomy" id="1303"/>
    <lineage>
        <taxon>Bacteria</taxon>
        <taxon>Bacillati</taxon>
        <taxon>Bacillota</taxon>
        <taxon>Bacilli</taxon>
        <taxon>Lactobacillales</taxon>
        <taxon>Streptococcaceae</taxon>
        <taxon>Streptococcus</taxon>
    </lineage>
</organism>
<reference evidence="1 2" key="1">
    <citation type="submission" date="2018-11" db="EMBL/GenBank/DDBJ databases">
        <title>Species Designations Belie Phenotypic and Genotypic Heterogeneity in Oral Streptococci.</title>
        <authorList>
            <person name="Velsko I."/>
        </authorList>
    </citation>
    <scope>NUCLEOTIDE SEQUENCE [LARGE SCALE GENOMIC DNA]</scope>
    <source>
        <strain evidence="1 2">BCC12</strain>
    </source>
</reference>